<keyword evidence="2" id="KW-1185">Reference proteome</keyword>
<proteinExistence type="predicted"/>
<sequence>MAQEAHRVVLQMLAPPSMNPGPAHTGQAVWAAFERTCIALELKGIAHPSELTAYQFYSRVDYLESQRPQAERE</sequence>
<gene>
    <name evidence="1" type="ORF">GCM10023186_45320</name>
</gene>
<dbReference type="EMBL" id="BAABHA010000015">
    <property type="protein sequence ID" value="GAA4393606.1"/>
    <property type="molecule type" value="Genomic_DNA"/>
</dbReference>
<evidence type="ECO:0000313" key="2">
    <source>
        <dbReference type="Proteomes" id="UP001500454"/>
    </source>
</evidence>
<reference evidence="2" key="1">
    <citation type="journal article" date="2019" name="Int. J. Syst. Evol. Microbiol.">
        <title>The Global Catalogue of Microorganisms (GCM) 10K type strain sequencing project: providing services to taxonomists for standard genome sequencing and annotation.</title>
        <authorList>
            <consortium name="The Broad Institute Genomics Platform"/>
            <consortium name="The Broad Institute Genome Sequencing Center for Infectious Disease"/>
            <person name="Wu L."/>
            <person name="Ma J."/>
        </authorList>
    </citation>
    <scope>NUCLEOTIDE SEQUENCE [LARGE SCALE GENOMIC DNA]</scope>
    <source>
        <strain evidence="2">JCM 17924</strain>
    </source>
</reference>
<protein>
    <submittedName>
        <fullName evidence="1">Uncharacterized protein</fullName>
    </submittedName>
</protein>
<evidence type="ECO:0000313" key="1">
    <source>
        <dbReference type="EMBL" id="GAA4393606.1"/>
    </source>
</evidence>
<accession>A0ABP8JNC1</accession>
<organism evidence="1 2">
    <name type="scientific">Hymenobacter koreensis</name>
    <dbReference type="NCBI Taxonomy" id="1084523"/>
    <lineage>
        <taxon>Bacteria</taxon>
        <taxon>Pseudomonadati</taxon>
        <taxon>Bacteroidota</taxon>
        <taxon>Cytophagia</taxon>
        <taxon>Cytophagales</taxon>
        <taxon>Hymenobacteraceae</taxon>
        <taxon>Hymenobacter</taxon>
    </lineage>
</organism>
<name>A0ABP8JNC1_9BACT</name>
<dbReference type="Proteomes" id="UP001500454">
    <property type="component" value="Unassembled WGS sequence"/>
</dbReference>
<comment type="caution">
    <text evidence="1">The sequence shown here is derived from an EMBL/GenBank/DDBJ whole genome shotgun (WGS) entry which is preliminary data.</text>
</comment>